<dbReference type="PATRIC" id="fig|888050.3.peg.946"/>
<dbReference type="RefSeq" id="WP_005962986.1">
    <property type="nucleotide sequence ID" value="NZ_CP040505.1"/>
</dbReference>
<keyword evidence="5" id="KW-1185">Reference proteome</keyword>
<feature type="domain" description="Phosphoribosyltransferase" evidence="3">
    <location>
        <begin position="22"/>
        <end position="177"/>
    </location>
</feature>
<evidence type="ECO:0000256" key="2">
    <source>
        <dbReference type="ARBA" id="ARBA00022679"/>
    </source>
</evidence>
<proteinExistence type="predicted"/>
<name>N6X3X9_9ACTO</name>
<dbReference type="InterPro" id="IPR029057">
    <property type="entry name" value="PRTase-like"/>
</dbReference>
<reference evidence="4 5" key="1">
    <citation type="submission" date="2013-03" db="EMBL/GenBank/DDBJ databases">
        <title>Reference genome for the Human Microbiome Project.</title>
        <authorList>
            <person name="Aqrawi P."/>
            <person name="Ayvaz T."/>
            <person name="Bess C."/>
            <person name="Blankenburg K."/>
            <person name="Coyle M."/>
            <person name="Deng J."/>
            <person name="Forbes L."/>
            <person name="Fowler G."/>
            <person name="Francisco L."/>
            <person name="Fu Q."/>
            <person name="Gibbs R."/>
            <person name="Gross S."/>
            <person name="Gubbala S."/>
            <person name="Hale W."/>
            <person name="Hemphill L."/>
            <person name="Highlander S."/>
            <person name="Hirani K."/>
            <person name="Jackson L."/>
            <person name="Jakkamsetti A."/>
            <person name="Javaid M."/>
            <person name="Jayaseelan J.C."/>
            <person name="Jiang H."/>
            <person name="Joshi V."/>
            <person name="Korchina V."/>
            <person name="Kovar C."/>
            <person name="Lara F."/>
            <person name="Lee S."/>
            <person name="Liu Y."/>
            <person name="Mata R."/>
            <person name="Mathew T."/>
            <person name="Munidasa M."/>
            <person name="Muzny D."/>
            <person name="Nazareth L."/>
            <person name="Ngo R."/>
            <person name="Nguyen L."/>
            <person name="Nguyen N."/>
            <person name="Okwuonu G."/>
            <person name="Ongeri F."/>
            <person name="Palculict T."/>
            <person name="Patil S."/>
            <person name="Petrosino J."/>
            <person name="Pham C."/>
            <person name="Pham P."/>
            <person name="Pu L.-L."/>
            <person name="Qin X."/>
            <person name="Qu J."/>
            <person name="Reid J."/>
            <person name="Ross M."/>
            <person name="Ruth R."/>
            <person name="Saada N."/>
            <person name="San Lucas F."/>
            <person name="Santibanez J."/>
            <person name="Shang Y."/>
            <person name="Simmons D."/>
            <person name="Song X.-Z."/>
            <person name="Tang L.-Y."/>
            <person name="Thornton R."/>
            <person name="Warren J."/>
            <person name="Weissenberger G."/>
            <person name="Wilczek-Boney K."/>
            <person name="Worley K."/>
            <person name="Youmans B."/>
            <person name="Zhang J."/>
            <person name="Zhang L."/>
            <person name="Zhao Z."/>
            <person name="Zhou C."/>
            <person name="Zhu D."/>
            <person name="Zhu Y."/>
        </authorList>
    </citation>
    <scope>NUCLEOTIDE SEQUENCE [LARGE SCALE GENOMIC DNA]</scope>
    <source>
        <strain evidence="4 5">F0333</strain>
    </source>
</reference>
<dbReference type="GO" id="GO:0016757">
    <property type="term" value="F:glycosyltransferase activity"/>
    <property type="evidence" value="ECO:0007669"/>
    <property type="project" value="UniProtKB-KW"/>
</dbReference>
<dbReference type="STRING" id="888050.HMPREF9004_1000"/>
<keyword evidence="2 4" id="KW-0808">Transferase</keyword>
<protein>
    <submittedName>
        <fullName evidence="4">Purine phosphoribosyltransferase</fullName>
        <ecNumber evidence="4">2.4.2.-</ecNumber>
    </submittedName>
</protein>
<dbReference type="EC" id="2.4.2.-" evidence="4"/>
<evidence type="ECO:0000259" key="3">
    <source>
        <dbReference type="Pfam" id="PF00156"/>
    </source>
</evidence>
<organism evidence="4 5">
    <name type="scientific">Schaalia cardiffensis F0333</name>
    <dbReference type="NCBI Taxonomy" id="888050"/>
    <lineage>
        <taxon>Bacteria</taxon>
        <taxon>Bacillati</taxon>
        <taxon>Actinomycetota</taxon>
        <taxon>Actinomycetes</taxon>
        <taxon>Actinomycetales</taxon>
        <taxon>Actinomycetaceae</taxon>
        <taxon>Schaalia</taxon>
    </lineage>
</organism>
<dbReference type="EMBL" id="AQHZ01000015">
    <property type="protein sequence ID" value="ENO18431.1"/>
    <property type="molecule type" value="Genomic_DNA"/>
</dbReference>
<dbReference type="Gene3D" id="3.40.50.2020">
    <property type="match status" value="1"/>
</dbReference>
<dbReference type="HOGENOM" id="CLU_080904_1_0_11"/>
<dbReference type="Proteomes" id="UP000013015">
    <property type="component" value="Unassembled WGS sequence"/>
</dbReference>
<dbReference type="CDD" id="cd06223">
    <property type="entry name" value="PRTases_typeI"/>
    <property type="match status" value="1"/>
</dbReference>
<dbReference type="InterPro" id="IPR000836">
    <property type="entry name" value="PRTase_dom"/>
</dbReference>
<dbReference type="AlphaFoldDB" id="N6X3X9"/>
<evidence type="ECO:0000313" key="5">
    <source>
        <dbReference type="Proteomes" id="UP000013015"/>
    </source>
</evidence>
<dbReference type="PANTHER" id="PTHR43363:SF1">
    <property type="entry name" value="HYPOXANTHINE-GUANINE PHOSPHORIBOSYLTRANSFERASE"/>
    <property type="match status" value="1"/>
</dbReference>
<keyword evidence="1 4" id="KW-0328">Glycosyltransferase</keyword>
<evidence type="ECO:0000313" key="4">
    <source>
        <dbReference type="EMBL" id="ENO18431.1"/>
    </source>
</evidence>
<accession>N6X3X9</accession>
<sequence length="183" mass="20096">MTDQPKMSLESSKDASDAPEREILTWELFGEASRELTEQIVTSGWIPDLIVAIARGGLIPAGAVSYAMGVKACGTMNVEFYTGVGQTLEEPQLLPPLMDVSAMNGKRVLIVDDVADSGKTLKMVMDLVKEHGLSLDGETQVKVDARCAVIYKKPVSIIEPDYVWRHTDKWINFPWSTLPTITA</sequence>
<dbReference type="PANTHER" id="PTHR43363">
    <property type="entry name" value="HYPOXANTHINE PHOSPHORIBOSYLTRANSFERASE"/>
    <property type="match status" value="1"/>
</dbReference>
<dbReference type="SUPFAM" id="SSF53271">
    <property type="entry name" value="PRTase-like"/>
    <property type="match status" value="1"/>
</dbReference>
<gene>
    <name evidence="4" type="primary">gpt</name>
    <name evidence="4" type="ORF">HMPREF9004_1000</name>
</gene>
<dbReference type="eggNOG" id="COG2236">
    <property type="taxonomic scope" value="Bacteria"/>
</dbReference>
<evidence type="ECO:0000256" key="1">
    <source>
        <dbReference type="ARBA" id="ARBA00022676"/>
    </source>
</evidence>
<dbReference type="Pfam" id="PF00156">
    <property type="entry name" value="Pribosyltran"/>
    <property type="match status" value="1"/>
</dbReference>
<comment type="caution">
    <text evidence="4">The sequence shown here is derived from an EMBL/GenBank/DDBJ whole genome shotgun (WGS) entry which is preliminary data.</text>
</comment>